<accession>W1TY15</accession>
<dbReference type="RefSeq" id="WP_024048744.1">
    <property type="nucleotide sequence ID" value="NZ_AZMC01000320.1"/>
</dbReference>
<proteinExistence type="predicted"/>
<reference evidence="4 5" key="1">
    <citation type="submission" date="2013-12" db="EMBL/GenBank/DDBJ databases">
        <title>A Varibaculum cambriense genome reconstructed from a premature infant gut community with otherwise low bacterial novelty that shifts toward anaerobic metabolism during the third week of life.</title>
        <authorList>
            <person name="Brown C.T."/>
            <person name="Sharon I."/>
            <person name="Thomas B.C."/>
            <person name="Castelle C.J."/>
            <person name="Morowitz M.J."/>
            <person name="Banfield J.F."/>
        </authorList>
    </citation>
    <scope>NUCLEOTIDE SEQUENCE [LARGE SCALE GENOMIC DNA]</scope>
    <source>
        <strain evidence="5">DORA_17_25</strain>
    </source>
</reference>
<dbReference type="EMBL" id="AZMC01000320">
    <property type="protein sequence ID" value="ETI86240.1"/>
    <property type="molecule type" value="Genomic_DNA"/>
</dbReference>
<evidence type="ECO:0008006" key="6">
    <source>
        <dbReference type="Google" id="ProtNLM"/>
    </source>
</evidence>
<dbReference type="Proteomes" id="UP000018840">
    <property type="component" value="Unassembled WGS sequence"/>
</dbReference>
<comment type="caution">
    <text evidence="4">The sequence shown here is derived from an EMBL/GenBank/DDBJ whole genome shotgun (WGS) entry which is preliminary data.</text>
</comment>
<evidence type="ECO:0000259" key="1">
    <source>
        <dbReference type="Pfam" id="PF22515"/>
    </source>
</evidence>
<dbReference type="InterPro" id="IPR055650">
    <property type="entry name" value="DUF7226"/>
</dbReference>
<evidence type="ECO:0000313" key="4">
    <source>
        <dbReference type="EMBL" id="ETI86240.1"/>
    </source>
</evidence>
<evidence type="ECO:0000259" key="3">
    <source>
        <dbReference type="Pfam" id="PF23871"/>
    </source>
</evidence>
<dbReference type="AlphaFoldDB" id="W1TY15"/>
<evidence type="ECO:0000313" key="5">
    <source>
        <dbReference type="Proteomes" id="UP000018840"/>
    </source>
</evidence>
<gene>
    <name evidence="4" type="ORF">Q612_NSC00320G0006</name>
</gene>
<feature type="domain" description="DUF6996" evidence="1">
    <location>
        <begin position="8"/>
        <end position="75"/>
    </location>
</feature>
<feature type="domain" description="DUF6997" evidence="2">
    <location>
        <begin position="77"/>
        <end position="252"/>
    </location>
</feature>
<organism evidence="4 5">
    <name type="scientific">Negativicoccus succinicivorans DORA_17_25</name>
    <dbReference type="NCBI Taxonomy" id="1403945"/>
    <lineage>
        <taxon>Bacteria</taxon>
        <taxon>Bacillati</taxon>
        <taxon>Bacillota</taxon>
        <taxon>Negativicutes</taxon>
        <taxon>Veillonellales</taxon>
        <taxon>Veillonellaceae</taxon>
        <taxon>Negativicoccus</taxon>
    </lineage>
</organism>
<sequence length="447" mass="52811">MTKKISANDAWEKLFDKYNIQEEINKKGFFNISASQIKEFKEPRLMAKWDSSESLPSILKHNKINILPTSRGSYVMGKFNLYEDIPDWVDNVKEMQKVYVPEFESVDIKNITSESNAINVLLISSILENFLEEGENYTTFNGRMGTGVFDFSVDRKSDSPLKINVNCAQCEIDAGLENDRSVIIIEAKNVVHPDFHIRQLYYPYRLWQTRVQKPIRLIFSIYTNQIYRLLEYRFTNPNNYSSIELVREKYYTLQDINITNEELLKVWRSTKVKTYDNQDKVDVPFIQANDFERVISLIENLQNNDLTLEQIADLMQFDIRQSGYYFNAGKYLGLFEKYNAEDYDDDTAKYYKAKKVRLTKQGKKTAEKNYKPRQLELVKLMLEHKIFHELFWDTYTTGVLPSLHDIQNLMRKYNVCNEGQVSRRSGTVYSWLKWIFKLSEIEEVEEV</sequence>
<dbReference type="InterPro" id="IPR054266">
    <property type="entry name" value="DUF6997"/>
</dbReference>
<dbReference type="Pfam" id="PF22518">
    <property type="entry name" value="DUF6997"/>
    <property type="match status" value="1"/>
</dbReference>
<dbReference type="PATRIC" id="fig|1403945.3.peg.897"/>
<feature type="domain" description="DUF7226" evidence="3">
    <location>
        <begin position="293"/>
        <end position="439"/>
    </location>
</feature>
<dbReference type="Pfam" id="PF22515">
    <property type="entry name" value="DUF6996"/>
    <property type="match status" value="1"/>
</dbReference>
<name>W1TY15_9FIRM</name>
<protein>
    <recommendedName>
        <fullName evidence="6">Type II restriction endonuclease</fullName>
    </recommendedName>
</protein>
<evidence type="ECO:0000259" key="2">
    <source>
        <dbReference type="Pfam" id="PF22518"/>
    </source>
</evidence>
<dbReference type="InterPro" id="IPR054265">
    <property type="entry name" value="DUF6996"/>
</dbReference>
<dbReference type="Pfam" id="PF23871">
    <property type="entry name" value="DUF7226"/>
    <property type="match status" value="1"/>
</dbReference>